<feature type="DNA-binding region" description="H-T-H motif" evidence="2">
    <location>
        <begin position="42"/>
        <end position="61"/>
    </location>
</feature>
<dbReference type="EMBL" id="JXST01000009">
    <property type="protein sequence ID" value="KIU17357.1"/>
    <property type="molecule type" value="Genomic_DNA"/>
</dbReference>
<proteinExistence type="predicted"/>
<dbReference type="Gene3D" id="1.10.357.10">
    <property type="entry name" value="Tetracycline Repressor, domain 2"/>
    <property type="match status" value="1"/>
</dbReference>
<dbReference type="PANTHER" id="PTHR43479">
    <property type="entry name" value="ACREF/ENVCD OPERON REPRESSOR-RELATED"/>
    <property type="match status" value="1"/>
</dbReference>
<dbReference type="InterPro" id="IPR036271">
    <property type="entry name" value="Tet_transcr_reg_TetR-rel_C_sf"/>
</dbReference>
<dbReference type="OrthoDB" id="3783612at2"/>
<dbReference type="AlphaFoldDB" id="A0A0D1LFU2"/>
<dbReference type="PATRIC" id="fig|280871.6.peg.1720"/>
<dbReference type="SUPFAM" id="SSF48498">
    <property type="entry name" value="Tetracyclin repressor-like, C-terminal domain"/>
    <property type="match status" value="1"/>
</dbReference>
<sequence length="207" mass="22604">MSSPTEDLWRGQSSAARAAERRERLLAAGTELLGTLGAPETTVRGVCRDAGVGLRYFYESFRDVDALLVEAYDRVADALTARVLEEVMTAPADPQARARVAFGAALAFITEDPRRGRILFRETVANDALREHGAQTVPRFVSLVATALTDESERGTAVDDNRRALQISALSGALVKLFLDWLSGQLSISQDQLVNYCTEVMWSIIGN</sequence>
<dbReference type="InterPro" id="IPR001647">
    <property type="entry name" value="HTH_TetR"/>
</dbReference>
<comment type="caution">
    <text evidence="4">The sequence shown here is derived from an EMBL/GenBank/DDBJ whole genome shotgun (WGS) entry which is preliminary data.</text>
</comment>
<keyword evidence="5" id="KW-1185">Reference proteome</keyword>
<evidence type="ECO:0000256" key="2">
    <source>
        <dbReference type="PROSITE-ProRule" id="PRU00335"/>
    </source>
</evidence>
<dbReference type="Proteomes" id="UP000032221">
    <property type="component" value="Unassembled WGS sequence"/>
</dbReference>
<evidence type="ECO:0000313" key="5">
    <source>
        <dbReference type="Proteomes" id="UP000032221"/>
    </source>
</evidence>
<dbReference type="SUPFAM" id="SSF46689">
    <property type="entry name" value="Homeodomain-like"/>
    <property type="match status" value="1"/>
</dbReference>
<dbReference type="InterPro" id="IPR009057">
    <property type="entry name" value="Homeodomain-like_sf"/>
</dbReference>
<name>A0A0D1LFU2_9MYCO</name>
<dbReference type="PROSITE" id="PS50977">
    <property type="entry name" value="HTH_TETR_2"/>
    <property type="match status" value="1"/>
</dbReference>
<feature type="domain" description="HTH tetR-type" evidence="3">
    <location>
        <begin position="19"/>
        <end position="79"/>
    </location>
</feature>
<dbReference type="InterPro" id="IPR050624">
    <property type="entry name" value="HTH-type_Tx_Regulator"/>
</dbReference>
<organism evidence="4 5">
    <name type="scientific">Mycolicibacterium llatzerense</name>
    <dbReference type="NCBI Taxonomy" id="280871"/>
    <lineage>
        <taxon>Bacteria</taxon>
        <taxon>Bacillati</taxon>
        <taxon>Actinomycetota</taxon>
        <taxon>Actinomycetes</taxon>
        <taxon>Mycobacteriales</taxon>
        <taxon>Mycobacteriaceae</taxon>
        <taxon>Mycolicibacterium</taxon>
    </lineage>
</organism>
<gene>
    <name evidence="4" type="ORF">TL10_08320</name>
</gene>
<dbReference type="RefSeq" id="WP_043985275.1">
    <property type="nucleotide sequence ID" value="NZ_JXST01000009.1"/>
</dbReference>
<evidence type="ECO:0000256" key="1">
    <source>
        <dbReference type="ARBA" id="ARBA00023125"/>
    </source>
</evidence>
<keyword evidence="1 2" id="KW-0238">DNA-binding</keyword>
<dbReference type="GO" id="GO:0003677">
    <property type="term" value="F:DNA binding"/>
    <property type="evidence" value="ECO:0007669"/>
    <property type="project" value="UniProtKB-UniRule"/>
</dbReference>
<protein>
    <recommendedName>
        <fullName evidence="3">HTH tetR-type domain-containing protein</fullName>
    </recommendedName>
</protein>
<dbReference type="PANTHER" id="PTHR43479:SF11">
    <property type="entry name" value="ACREF_ENVCD OPERON REPRESSOR-RELATED"/>
    <property type="match status" value="1"/>
</dbReference>
<evidence type="ECO:0000313" key="4">
    <source>
        <dbReference type="EMBL" id="KIU17357.1"/>
    </source>
</evidence>
<accession>A0A0D1LFU2</accession>
<dbReference type="STRING" id="280871.TL10_08320"/>
<evidence type="ECO:0000259" key="3">
    <source>
        <dbReference type="PROSITE" id="PS50977"/>
    </source>
</evidence>
<reference evidence="4 5" key="1">
    <citation type="submission" date="2015-01" db="EMBL/GenBank/DDBJ databases">
        <title>Genome sequence of Mycobacterium llatzerense and Mycobacterium immunogenum recovered from brain abscess.</title>
        <authorList>
            <person name="Greninger A.L."/>
            <person name="Langelier C."/>
            <person name="Cunningham G."/>
            <person name="Chiu C.Y."/>
            <person name="Miller S."/>
        </authorList>
    </citation>
    <scope>NUCLEOTIDE SEQUENCE [LARGE SCALE GENOMIC DNA]</scope>
    <source>
        <strain evidence="4 5">CLUC14</strain>
    </source>
</reference>